<protein>
    <submittedName>
        <fullName evidence="1">Uncharacterized protein</fullName>
    </submittedName>
</protein>
<proteinExistence type="predicted"/>
<dbReference type="Proteomes" id="UP000275865">
    <property type="component" value="Unassembled WGS sequence"/>
</dbReference>
<accession>A0A3A9YC02</accession>
<dbReference type="EMBL" id="RAZT01000003">
    <property type="protein sequence ID" value="RKN34769.1"/>
    <property type="molecule type" value="Genomic_DNA"/>
</dbReference>
<reference evidence="1 2" key="1">
    <citation type="submission" date="2018-09" db="EMBL/GenBank/DDBJ databases">
        <title>Micromonospora sp. nov. MS1-9, isolated from a root of Musa sp.</title>
        <authorList>
            <person name="Kuncharoen N."/>
            <person name="Kudo T."/>
            <person name="Ohkuma M."/>
            <person name="Yuki M."/>
            <person name="Tanasupawat S."/>
        </authorList>
    </citation>
    <scope>NUCLEOTIDE SEQUENCE [LARGE SCALE GENOMIC DNA]</scope>
    <source>
        <strain evidence="1 2">MS1-9</strain>
    </source>
</reference>
<evidence type="ECO:0000313" key="2">
    <source>
        <dbReference type="Proteomes" id="UP000275865"/>
    </source>
</evidence>
<sequence>MTPARKFILAGVTLMCLTSCGLDSEGQATKAATDAVRSRAALAQDTASAVLADPKRATQTPEQQLTALATAASAADRHGVVFGQRTGQDGHLEVDVAYDEAGHGGGYIAAEVHVRLCVRLSGVADKDPHVDIVDIACDPALDQRPNRPDQIVTFAPVNR</sequence>
<comment type="caution">
    <text evidence="1">The sequence shown here is derived from an EMBL/GenBank/DDBJ whole genome shotgun (WGS) entry which is preliminary data.</text>
</comment>
<name>A0A3A9YC02_9ACTN</name>
<dbReference type="AlphaFoldDB" id="A0A3A9YC02"/>
<evidence type="ECO:0000313" key="1">
    <source>
        <dbReference type="EMBL" id="RKN34769.1"/>
    </source>
</evidence>
<gene>
    <name evidence="1" type="ORF">D7044_08160</name>
</gene>
<organism evidence="1 2">
    <name type="scientific">Micromonospora musae</name>
    <dbReference type="NCBI Taxonomy" id="1894970"/>
    <lineage>
        <taxon>Bacteria</taxon>
        <taxon>Bacillati</taxon>
        <taxon>Actinomycetota</taxon>
        <taxon>Actinomycetes</taxon>
        <taxon>Micromonosporales</taxon>
        <taxon>Micromonosporaceae</taxon>
        <taxon>Micromonospora</taxon>
    </lineage>
</organism>